<dbReference type="InterPro" id="IPR009057">
    <property type="entry name" value="Homeodomain-like_sf"/>
</dbReference>
<dbReference type="InterPro" id="IPR036097">
    <property type="entry name" value="HisK_dim/P_sf"/>
</dbReference>
<evidence type="ECO:0000256" key="2">
    <source>
        <dbReference type="ARBA" id="ARBA00012438"/>
    </source>
</evidence>
<keyword evidence="6" id="KW-0804">Transcription</keyword>
<feature type="domain" description="Response regulatory" evidence="10">
    <location>
        <begin position="1158"/>
        <end position="1273"/>
    </location>
</feature>
<organism evidence="11 12">
    <name type="scientific">Flavobacterium rhizosphaerae</name>
    <dbReference type="NCBI Taxonomy" id="3163298"/>
    <lineage>
        <taxon>Bacteria</taxon>
        <taxon>Pseudomonadati</taxon>
        <taxon>Bacteroidota</taxon>
        <taxon>Flavobacteriia</taxon>
        <taxon>Flavobacteriales</taxon>
        <taxon>Flavobacteriaceae</taxon>
        <taxon>Flavobacterium</taxon>
    </lineage>
</organism>
<evidence type="ECO:0000259" key="8">
    <source>
        <dbReference type="PROSITE" id="PS01124"/>
    </source>
</evidence>
<dbReference type="InterPro" id="IPR005467">
    <property type="entry name" value="His_kinase_dom"/>
</dbReference>
<dbReference type="PANTHER" id="PTHR43547:SF2">
    <property type="entry name" value="HYBRID SIGNAL TRANSDUCTION HISTIDINE KINASE C"/>
    <property type="match status" value="1"/>
</dbReference>
<dbReference type="Pfam" id="PF00072">
    <property type="entry name" value="Response_reg"/>
    <property type="match status" value="1"/>
</dbReference>
<keyword evidence="12" id="KW-1185">Reference proteome</keyword>
<reference evidence="11 12" key="1">
    <citation type="submission" date="2024-06" db="EMBL/GenBank/DDBJ databases">
        <authorList>
            <person name="Kaempfer P."/>
            <person name="Viver T."/>
        </authorList>
    </citation>
    <scope>NUCLEOTIDE SEQUENCE [LARGE SCALE GENOMIC DNA]</scope>
    <source>
        <strain evidence="11 12">ST-119</strain>
    </source>
</reference>
<dbReference type="SUPFAM" id="SSF46689">
    <property type="entry name" value="Homeodomain-like"/>
    <property type="match status" value="1"/>
</dbReference>
<dbReference type="PANTHER" id="PTHR43547">
    <property type="entry name" value="TWO-COMPONENT HISTIDINE KINASE"/>
    <property type="match status" value="1"/>
</dbReference>
<dbReference type="Pfam" id="PF07494">
    <property type="entry name" value="Reg_prop"/>
    <property type="match status" value="4"/>
</dbReference>
<dbReference type="Pfam" id="PF02518">
    <property type="entry name" value="HATPase_c"/>
    <property type="match status" value="1"/>
</dbReference>
<comment type="catalytic activity">
    <reaction evidence="1">
        <text>ATP + protein L-histidine = ADP + protein N-phospho-L-histidine.</text>
        <dbReference type="EC" id="2.7.13.3"/>
    </reaction>
</comment>
<dbReference type="SUPFAM" id="SSF55874">
    <property type="entry name" value="ATPase domain of HSP90 chaperone/DNA topoisomerase II/histidine kinase"/>
    <property type="match status" value="1"/>
</dbReference>
<evidence type="ECO:0000313" key="11">
    <source>
        <dbReference type="EMBL" id="MFL9845289.1"/>
    </source>
</evidence>
<dbReference type="InterPro" id="IPR018060">
    <property type="entry name" value="HTH_AraC"/>
</dbReference>
<keyword evidence="5" id="KW-0238">DNA-binding</keyword>
<dbReference type="Pfam" id="PF00512">
    <property type="entry name" value="HisKA"/>
    <property type="match status" value="1"/>
</dbReference>
<feature type="domain" description="Histidine kinase" evidence="9">
    <location>
        <begin position="886"/>
        <end position="1107"/>
    </location>
</feature>
<dbReference type="SMART" id="SM00448">
    <property type="entry name" value="REC"/>
    <property type="match status" value="1"/>
</dbReference>
<dbReference type="InterPro" id="IPR018062">
    <property type="entry name" value="HTH_AraC-typ_CS"/>
</dbReference>
<evidence type="ECO:0000256" key="7">
    <source>
        <dbReference type="PROSITE-ProRule" id="PRU00169"/>
    </source>
</evidence>
<dbReference type="PROSITE" id="PS50109">
    <property type="entry name" value="HIS_KIN"/>
    <property type="match status" value="1"/>
</dbReference>
<dbReference type="PROSITE" id="PS50110">
    <property type="entry name" value="RESPONSE_REGULATORY"/>
    <property type="match status" value="1"/>
</dbReference>
<dbReference type="InterPro" id="IPR013783">
    <property type="entry name" value="Ig-like_fold"/>
</dbReference>
<dbReference type="SUPFAM" id="SSF63829">
    <property type="entry name" value="Calcium-dependent phosphotriesterase"/>
    <property type="match status" value="2"/>
</dbReference>
<dbReference type="Gene3D" id="3.30.565.10">
    <property type="entry name" value="Histidine kinase-like ATPase, C-terminal domain"/>
    <property type="match status" value="1"/>
</dbReference>
<feature type="modified residue" description="4-aspartylphosphate" evidence="7">
    <location>
        <position position="1206"/>
    </location>
</feature>
<dbReference type="CDD" id="cd00082">
    <property type="entry name" value="HisKA"/>
    <property type="match status" value="1"/>
</dbReference>
<evidence type="ECO:0000259" key="9">
    <source>
        <dbReference type="PROSITE" id="PS50109"/>
    </source>
</evidence>
<dbReference type="PROSITE" id="PS01124">
    <property type="entry name" value="HTH_ARAC_FAMILY_2"/>
    <property type="match status" value="1"/>
</dbReference>
<dbReference type="InterPro" id="IPR003594">
    <property type="entry name" value="HATPase_dom"/>
</dbReference>
<dbReference type="InterPro" id="IPR011123">
    <property type="entry name" value="Y_Y_Y"/>
</dbReference>
<dbReference type="InterPro" id="IPR001789">
    <property type="entry name" value="Sig_transdc_resp-reg_receiver"/>
</dbReference>
<evidence type="ECO:0000256" key="6">
    <source>
        <dbReference type="ARBA" id="ARBA00023163"/>
    </source>
</evidence>
<dbReference type="SMART" id="SM00388">
    <property type="entry name" value="HisKA"/>
    <property type="match status" value="1"/>
</dbReference>
<dbReference type="Pfam" id="PF12833">
    <property type="entry name" value="HTH_18"/>
    <property type="match status" value="1"/>
</dbReference>
<dbReference type="Gene3D" id="1.10.10.60">
    <property type="entry name" value="Homeodomain-like"/>
    <property type="match status" value="1"/>
</dbReference>
<dbReference type="InterPro" id="IPR036890">
    <property type="entry name" value="HATPase_C_sf"/>
</dbReference>
<dbReference type="EMBL" id="JBELPZ010000014">
    <property type="protein sequence ID" value="MFL9845289.1"/>
    <property type="molecule type" value="Genomic_DNA"/>
</dbReference>
<comment type="caution">
    <text evidence="11">The sequence shown here is derived from an EMBL/GenBank/DDBJ whole genome shotgun (WGS) entry which is preliminary data.</text>
</comment>
<dbReference type="InterPro" id="IPR004358">
    <property type="entry name" value="Sig_transdc_His_kin-like_C"/>
</dbReference>
<evidence type="ECO:0000256" key="1">
    <source>
        <dbReference type="ARBA" id="ARBA00000085"/>
    </source>
</evidence>
<evidence type="ECO:0000256" key="4">
    <source>
        <dbReference type="ARBA" id="ARBA00023015"/>
    </source>
</evidence>
<name>A0ABW8YYB9_9FLAO</name>
<dbReference type="SUPFAM" id="SSF52172">
    <property type="entry name" value="CheY-like"/>
    <property type="match status" value="1"/>
</dbReference>
<evidence type="ECO:0000256" key="3">
    <source>
        <dbReference type="ARBA" id="ARBA00022553"/>
    </source>
</evidence>
<evidence type="ECO:0000256" key="5">
    <source>
        <dbReference type="ARBA" id="ARBA00023125"/>
    </source>
</evidence>
<dbReference type="SMART" id="SM00387">
    <property type="entry name" value="HATPase_c"/>
    <property type="match status" value="1"/>
</dbReference>
<dbReference type="EC" id="2.7.13.3" evidence="2"/>
<dbReference type="Gene3D" id="3.40.50.2300">
    <property type="match status" value="1"/>
</dbReference>
<protein>
    <recommendedName>
        <fullName evidence="2">histidine kinase</fullName>
        <ecNumber evidence="2">2.7.13.3</ecNumber>
    </recommendedName>
</protein>
<dbReference type="PRINTS" id="PR00344">
    <property type="entry name" value="BCTRLSENSOR"/>
</dbReference>
<dbReference type="InterPro" id="IPR011110">
    <property type="entry name" value="Reg_prop"/>
</dbReference>
<dbReference type="Gene3D" id="1.10.287.130">
    <property type="match status" value="1"/>
</dbReference>
<dbReference type="RefSeq" id="WP_408085565.1">
    <property type="nucleotide sequence ID" value="NZ_JBELPZ010000014.1"/>
</dbReference>
<sequence>MRFYLKIRNSGFTKKAALKEMRFFKCGYLLACYCFLLFCCLSCKKNDDKKEAFFSANPTKHIINKPAYNKYVLEELDNSAGLSNSSVNCIFQDSQNMLWIGTWDGLNRYDGSNFKTFRPEPGNNNSLSNQVVLKVAEDNKGQIWILTMHGINRYDKASNKFYHYFFSPGSVSPLSESQFSLGLNSNKDVFCSVKGWGIGYFNGKEFRLINIPLLKDKTVKEFQFSGDSHLFVLTEENNLYRFTINREGNKVIASEGIKVSGKIKNFDLLPNNRLLILNTNGEGYTFSQDSTNKQRIGNGFEAVIGHTPQNTILSGKSGYTITNTSGKSIEEPWMPLLSKYKVTSFIRGNDGILWAGTDGDGILKIFPQQQPFKNISKLQMPELDGGIVRCFAKTANSLWVGTKGKGLFHITSGIYPGNAATLQYTNFNEGNSTIDNAVYALCKGNNDLLFIGTDDEGITVLDLNTSKVINWKDIEGSNTCGYFKSVYAIYQDDDKNIWLGTNGYGMIKLKIERNGGSIKIVGYQKFTAISNRTDALNSNIIFSIVPKSKDELWIGTRLGGLSLFNRLTNTFTTYKNNPGNSNSLSNNDILSLAVDSTNKLWIGTSFGLNTLTGYTTHGEAIFKHYTVQNGLPNNTIHGIVPDGKNNIWLSTNFGVAYFNPGNGKFTNYIKSDGLQNNEFADGAFYYDSKSGYIFMGGIKGFNYFEPKTITVSPEIPDLFIDKISGHNQATPYFQGLLVSPKSENAPAITLNHNQNFFDIYLTALTYSNNEKCQYAYELKGFDKNWNNIGNRKIISFTNVPPGNYSLWMKWSNSDGVWTQPVHTADIKVKPVWWQSNAALVVYGSLALCFMFFVRSYNLKRQSLRQNIFFRQREEELHENRLTFFTNIAHEFLTPLTLITGPVQKLFEADNLDDKNRKFVKMIQRNASRLSFLTQQLLEFRKAEQDHLEVKVRHFDLVTILEQIAELFDDWAIDKSIEYALDIPNTLEGWFDKEKVEKILFNLLSNAFKYTPKNGKISLECETDFTNGQKLKIIVVNSGKGIPKEKLDALFDRFFLSDPGQVSDTEMFRTGIGLAYVKRLVTVLRGEILVSSIPDEATTFTIIIPCFKEAFTSTEIDNGNTSALISGHLKDILEETPEKEESLPDKIIAIDKALDKRKKILVVEDEKEIHTYLNSLLGEIYNLTFAFNGAEALRITEKQQPDIIISDVMMPVMDGVELCRIIKTDVHTCHIPFIMLTAKSSVEHRIEGLESGANSYIPKPFYPDHLLVRIQKLLEEKELILQHFAQDTLVDHLPEIPINNDEKAFIKTTIDLIRNNIDNDNLDSAFIEKSIGISNSQLYRKTKEIFNLSPGDLIRTIRLKYAAELLRKNILTVSEVSYKSGFNNRSYFYREFKKMYNTTPKNYQLQFKAKKATF</sequence>
<dbReference type="InterPro" id="IPR003661">
    <property type="entry name" value="HisK_dim/P_dom"/>
</dbReference>
<dbReference type="InterPro" id="IPR015943">
    <property type="entry name" value="WD40/YVTN_repeat-like_dom_sf"/>
</dbReference>
<dbReference type="SUPFAM" id="SSF47384">
    <property type="entry name" value="Homodimeric domain of signal transducing histidine kinase"/>
    <property type="match status" value="1"/>
</dbReference>
<accession>A0ABW8YYB9</accession>
<dbReference type="Proteomes" id="UP001629156">
    <property type="component" value="Unassembled WGS sequence"/>
</dbReference>
<dbReference type="InterPro" id="IPR011006">
    <property type="entry name" value="CheY-like_superfamily"/>
</dbReference>
<evidence type="ECO:0000259" key="10">
    <source>
        <dbReference type="PROSITE" id="PS50110"/>
    </source>
</evidence>
<proteinExistence type="predicted"/>
<dbReference type="Gene3D" id="2.130.10.10">
    <property type="entry name" value="YVTN repeat-like/Quinoprotein amine dehydrogenase"/>
    <property type="match status" value="2"/>
</dbReference>
<evidence type="ECO:0000313" key="12">
    <source>
        <dbReference type="Proteomes" id="UP001629156"/>
    </source>
</evidence>
<dbReference type="Gene3D" id="2.60.40.10">
    <property type="entry name" value="Immunoglobulins"/>
    <property type="match status" value="1"/>
</dbReference>
<dbReference type="SMART" id="SM00342">
    <property type="entry name" value="HTH_ARAC"/>
    <property type="match status" value="1"/>
</dbReference>
<keyword evidence="3 7" id="KW-0597">Phosphoprotein</keyword>
<gene>
    <name evidence="11" type="ORF">ABS766_12740</name>
</gene>
<dbReference type="PROSITE" id="PS00041">
    <property type="entry name" value="HTH_ARAC_FAMILY_1"/>
    <property type="match status" value="1"/>
</dbReference>
<keyword evidence="4" id="KW-0805">Transcription regulation</keyword>
<dbReference type="Pfam" id="PF07495">
    <property type="entry name" value="Y_Y_Y"/>
    <property type="match status" value="1"/>
</dbReference>
<feature type="domain" description="HTH araC/xylS-type" evidence="8">
    <location>
        <begin position="1306"/>
        <end position="1405"/>
    </location>
</feature>